<protein>
    <submittedName>
        <fullName evidence="2">Uncharacterized protein</fullName>
    </submittedName>
</protein>
<reference evidence="2 3" key="2">
    <citation type="journal article" date="2010" name="Nucleic Acids Res.">
        <title>BeetleBase in 2010: revisions to provide comprehensive genomic information for Tribolium castaneum.</title>
        <authorList>
            <person name="Kim H.S."/>
            <person name="Murphy T."/>
            <person name="Xia J."/>
            <person name="Caragea D."/>
            <person name="Park Y."/>
            <person name="Beeman R.W."/>
            <person name="Lorenzen M.D."/>
            <person name="Butcher S."/>
            <person name="Manak J.R."/>
            <person name="Brown S.J."/>
        </authorList>
    </citation>
    <scope>NUCLEOTIDE SEQUENCE [LARGE SCALE GENOMIC DNA]</scope>
    <source>
        <strain evidence="2 3">Georgia GA2</strain>
    </source>
</reference>
<feature type="compositionally biased region" description="Low complexity" evidence="1">
    <location>
        <begin position="164"/>
        <end position="175"/>
    </location>
</feature>
<organism evidence="2 3">
    <name type="scientific">Tribolium castaneum</name>
    <name type="common">Red flour beetle</name>
    <dbReference type="NCBI Taxonomy" id="7070"/>
    <lineage>
        <taxon>Eukaryota</taxon>
        <taxon>Metazoa</taxon>
        <taxon>Ecdysozoa</taxon>
        <taxon>Arthropoda</taxon>
        <taxon>Hexapoda</taxon>
        <taxon>Insecta</taxon>
        <taxon>Pterygota</taxon>
        <taxon>Neoptera</taxon>
        <taxon>Endopterygota</taxon>
        <taxon>Coleoptera</taxon>
        <taxon>Polyphaga</taxon>
        <taxon>Cucujiformia</taxon>
        <taxon>Tenebrionidae</taxon>
        <taxon>Tenebrionidae incertae sedis</taxon>
        <taxon>Tribolium</taxon>
    </lineage>
</organism>
<dbReference type="HOGENOM" id="CLU_267403_0_0_1"/>
<accession>D7EL69</accession>
<evidence type="ECO:0000256" key="1">
    <source>
        <dbReference type="SAM" id="MobiDB-lite"/>
    </source>
</evidence>
<feature type="region of interest" description="Disordered" evidence="1">
    <location>
        <begin position="263"/>
        <end position="282"/>
    </location>
</feature>
<evidence type="ECO:0000313" key="3">
    <source>
        <dbReference type="Proteomes" id="UP000007266"/>
    </source>
</evidence>
<dbReference type="PANTHER" id="PTHR33480">
    <property type="entry name" value="SET DOMAIN-CONTAINING PROTEIN-RELATED"/>
    <property type="match status" value="1"/>
</dbReference>
<dbReference type="PANTHER" id="PTHR33480:SF1">
    <property type="entry name" value="TYR RECOMBINASE DOMAIN-CONTAINING PROTEIN"/>
    <property type="match status" value="1"/>
</dbReference>
<feature type="region of interest" description="Disordered" evidence="1">
    <location>
        <begin position="87"/>
        <end position="193"/>
    </location>
</feature>
<feature type="compositionally biased region" description="Basic and acidic residues" evidence="1">
    <location>
        <begin position="263"/>
        <end position="278"/>
    </location>
</feature>
<feature type="compositionally biased region" description="Low complexity" evidence="1">
    <location>
        <begin position="100"/>
        <end position="109"/>
    </location>
</feature>
<name>D7EL69_TRICA</name>
<gene>
    <name evidence="2" type="primary">AUGUSTUS-3.0.2_01429</name>
    <name evidence="2" type="ORF">TcasGA2_TC001429</name>
</gene>
<dbReference type="EMBL" id="KQ971442">
    <property type="protein sequence ID" value="EFA11898.2"/>
    <property type="molecule type" value="Genomic_DNA"/>
</dbReference>
<sequence>MEQVATFMGHTKKTHAEFYRLPQDIYQTAKVAKILLLLEKGKGEQFKGKSLNEIELERDIYYSSESESETDEAIPLAEKVLRKAANAPLQNKEEKKNENAENNTNTVTKQLNLEEEVCSSNMEQEADAEVEDVNGNSKKTENTNKSIGKKKEKENNSEMEVDTNNNRKNAGGKNKPLGKKSESSNSVRHRWSEKEKRIVLHHFRGHILKKVAPKKHECEELISQHNDILGCKSDDNEQGLDEGGNKSPTINIQSVVTFRDGIRVDKTEGKRNDTKEEESVLPNDENQELFLADSELTIYSANEYSNSKVQLSKRKQRHMSEVSIQQLEKMPKGSIERKQFIAMLRKKGNFLSPAQNEIKVVKRPVKEVDPSNILPCVYCKGFYMKRYLKRHVKTCLQRPTTSGAEDFRTADAQSYLAFRSVDQKFIDELRFKEGILNMRCDNIAFIAKSDPLILSFAAFYAKRHRHNHLNKVTKNKIRELARLWKDMKKYINDKNFFAALKPENFKYFVLSTQNITGYNHNSQKFEKAPSLALHMGTTLRKVCEFAFSEIQQKNHIFISGLDILKKTKDIKVLKELIKNNWSAEVSSVANQNLVENQWNKPTIIPLTSDIKKLNNYVKLRAEQCADKLKKQEDDKKSFNDLQKCCFTLLITLNRRRIGELERLELESYLKKNNDLISEEFEQKLTETEKFLLKKYKRIRIRGKRHKPVPVLISKEVQEYINLLLLVRKNFVPENGYAALRWLAQSSGAEYPKTLTSGKLRKHIATISQISDLSSSELEQLCTFLGHTMTTHQDFYRLPQEIYQTAKLTKLLLKSQNESVDVDDMNQELGSDGDNDQSDDDEVINVVPSTSNGSGEGIGQNLKEKIITNSINVDKRSEQKSNGKGKSKKASRYNLDENQLKISVMIRKPPTESEIEEFSKKYPIMENKDWKKIKVFVYNEYSKK</sequence>
<proteinExistence type="predicted"/>
<reference evidence="2 3" key="1">
    <citation type="journal article" date="2008" name="Nature">
        <title>The genome of the model beetle and pest Tribolium castaneum.</title>
        <authorList>
            <consortium name="Tribolium Genome Sequencing Consortium"/>
            <person name="Richards S."/>
            <person name="Gibbs R.A."/>
            <person name="Weinstock G.M."/>
            <person name="Brown S.J."/>
            <person name="Denell R."/>
            <person name="Beeman R.W."/>
            <person name="Gibbs R."/>
            <person name="Beeman R.W."/>
            <person name="Brown S.J."/>
            <person name="Bucher G."/>
            <person name="Friedrich M."/>
            <person name="Grimmelikhuijzen C.J."/>
            <person name="Klingler M."/>
            <person name="Lorenzen M."/>
            <person name="Richards S."/>
            <person name="Roth S."/>
            <person name="Schroder R."/>
            <person name="Tautz D."/>
            <person name="Zdobnov E.M."/>
            <person name="Muzny D."/>
            <person name="Gibbs R.A."/>
            <person name="Weinstock G.M."/>
            <person name="Attaway T."/>
            <person name="Bell S."/>
            <person name="Buhay C.J."/>
            <person name="Chandrabose M.N."/>
            <person name="Chavez D."/>
            <person name="Clerk-Blankenburg K.P."/>
            <person name="Cree A."/>
            <person name="Dao M."/>
            <person name="Davis C."/>
            <person name="Chacko J."/>
            <person name="Dinh H."/>
            <person name="Dugan-Rocha S."/>
            <person name="Fowler G."/>
            <person name="Garner T.T."/>
            <person name="Garnes J."/>
            <person name="Gnirke A."/>
            <person name="Hawes A."/>
            <person name="Hernandez J."/>
            <person name="Hines S."/>
            <person name="Holder M."/>
            <person name="Hume J."/>
            <person name="Jhangiani S.N."/>
            <person name="Joshi V."/>
            <person name="Khan Z.M."/>
            <person name="Jackson L."/>
            <person name="Kovar C."/>
            <person name="Kowis A."/>
            <person name="Lee S."/>
            <person name="Lewis L.R."/>
            <person name="Margolis J."/>
            <person name="Morgan M."/>
            <person name="Nazareth L.V."/>
            <person name="Nguyen N."/>
            <person name="Okwuonu G."/>
            <person name="Parker D."/>
            <person name="Richards S."/>
            <person name="Ruiz S.J."/>
            <person name="Santibanez J."/>
            <person name="Savard J."/>
            <person name="Scherer S.E."/>
            <person name="Schneider B."/>
            <person name="Sodergren E."/>
            <person name="Tautz D."/>
            <person name="Vattahil S."/>
            <person name="Villasana D."/>
            <person name="White C.S."/>
            <person name="Wright R."/>
            <person name="Park Y."/>
            <person name="Beeman R.W."/>
            <person name="Lord J."/>
            <person name="Oppert B."/>
            <person name="Lorenzen M."/>
            <person name="Brown S."/>
            <person name="Wang L."/>
            <person name="Savard J."/>
            <person name="Tautz D."/>
            <person name="Richards S."/>
            <person name="Weinstock G."/>
            <person name="Gibbs R.A."/>
            <person name="Liu Y."/>
            <person name="Worley K."/>
            <person name="Weinstock G."/>
            <person name="Elsik C.G."/>
            <person name="Reese J.T."/>
            <person name="Elhaik E."/>
            <person name="Landan G."/>
            <person name="Graur D."/>
            <person name="Arensburger P."/>
            <person name="Atkinson P."/>
            <person name="Beeman R.W."/>
            <person name="Beidler J."/>
            <person name="Brown S.J."/>
            <person name="Demuth J.P."/>
            <person name="Drury D.W."/>
            <person name="Du Y.Z."/>
            <person name="Fujiwara H."/>
            <person name="Lorenzen M."/>
            <person name="Maselli V."/>
            <person name="Osanai M."/>
            <person name="Park Y."/>
            <person name="Robertson H.M."/>
            <person name="Tu Z."/>
            <person name="Wang J.J."/>
            <person name="Wang S."/>
            <person name="Richards S."/>
            <person name="Song H."/>
            <person name="Zhang L."/>
            <person name="Sodergren E."/>
            <person name="Werner D."/>
            <person name="Stanke M."/>
            <person name="Morgenstern B."/>
            <person name="Solovyev V."/>
            <person name="Kosarev P."/>
            <person name="Brown G."/>
            <person name="Chen H.C."/>
            <person name="Ermolaeva O."/>
            <person name="Hlavina W."/>
            <person name="Kapustin Y."/>
            <person name="Kiryutin B."/>
            <person name="Kitts P."/>
            <person name="Maglott D."/>
            <person name="Pruitt K."/>
            <person name="Sapojnikov V."/>
            <person name="Souvorov A."/>
            <person name="Mackey A.J."/>
            <person name="Waterhouse R.M."/>
            <person name="Wyder S."/>
            <person name="Zdobnov E.M."/>
            <person name="Zdobnov E.M."/>
            <person name="Wyder S."/>
            <person name="Kriventseva E.V."/>
            <person name="Kadowaki T."/>
            <person name="Bork P."/>
            <person name="Aranda M."/>
            <person name="Bao R."/>
            <person name="Beermann A."/>
            <person name="Berns N."/>
            <person name="Bolognesi R."/>
            <person name="Bonneton F."/>
            <person name="Bopp D."/>
            <person name="Brown S.J."/>
            <person name="Bucher G."/>
            <person name="Butts T."/>
            <person name="Chaumot A."/>
            <person name="Denell R.E."/>
            <person name="Ferrier D.E."/>
            <person name="Friedrich M."/>
            <person name="Gordon C.M."/>
            <person name="Jindra M."/>
            <person name="Klingler M."/>
            <person name="Lan Q."/>
            <person name="Lattorff H.M."/>
            <person name="Laudet V."/>
            <person name="von Levetsow C."/>
            <person name="Liu Z."/>
            <person name="Lutz R."/>
            <person name="Lynch J.A."/>
            <person name="da Fonseca R.N."/>
            <person name="Posnien N."/>
            <person name="Reuter R."/>
            <person name="Roth S."/>
            <person name="Savard J."/>
            <person name="Schinko J.B."/>
            <person name="Schmitt C."/>
            <person name="Schoppmeier M."/>
            <person name="Schroder R."/>
            <person name="Shippy T.D."/>
            <person name="Simonnet F."/>
            <person name="Marques-Souza H."/>
            <person name="Tautz D."/>
            <person name="Tomoyasu Y."/>
            <person name="Trauner J."/>
            <person name="Van der Zee M."/>
            <person name="Vervoort M."/>
            <person name="Wittkopp N."/>
            <person name="Wimmer E.A."/>
            <person name="Yang X."/>
            <person name="Jones A.K."/>
            <person name="Sattelle D.B."/>
            <person name="Ebert P.R."/>
            <person name="Nelson D."/>
            <person name="Scott J.G."/>
            <person name="Beeman R.W."/>
            <person name="Muthukrishnan S."/>
            <person name="Kramer K.J."/>
            <person name="Arakane Y."/>
            <person name="Beeman R.W."/>
            <person name="Zhu Q."/>
            <person name="Hogenkamp D."/>
            <person name="Dixit R."/>
            <person name="Oppert B."/>
            <person name="Jiang H."/>
            <person name="Zou Z."/>
            <person name="Marshall J."/>
            <person name="Elpidina E."/>
            <person name="Vinokurov K."/>
            <person name="Oppert C."/>
            <person name="Zou Z."/>
            <person name="Evans J."/>
            <person name="Lu Z."/>
            <person name="Zhao P."/>
            <person name="Sumathipala N."/>
            <person name="Altincicek B."/>
            <person name="Vilcinskas A."/>
            <person name="Williams M."/>
            <person name="Hultmark D."/>
            <person name="Hetru C."/>
            <person name="Jiang H."/>
            <person name="Grimmelikhuijzen C.J."/>
            <person name="Hauser F."/>
            <person name="Cazzamali G."/>
            <person name="Williamson M."/>
            <person name="Park Y."/>
            <person name="Li B."/>
            <person name="Tanaka Y."/>
            <person name="Predel R."/>
            <person name="Neupert S."/>
            <person name="Schachtner J."/>
            <person name="Verleyen P."/>
            <person name="Raible F."/>
            <person name="Bork P."/>
            <person name="Friedrich M."/>
            <person name="Walden K.K."/>
            <person name="Robertson H.M."/>
            <person name="Angeli S."/>
            <person name="Foret S."/>
            <person name="Bucher G."/>
            <person name="Schuetz S."/>
            <person name="Maleszka R."/>
            <person name="Wimmer E.A."/>
            <person name="Beeman R.W."/>
            <person name="Lorenzen M."/>
            <person name="Tomoyasu Y."/>
            <person name="Miller S.C."/>
            <person name="Grossmann D."/>
            <person name="Bucher G."/>
        </authorList>
    </citation>
    <scope>NUCLEOTIDE SEQUENCE [LARGE SCALE GENOMIC DNA]</scope>
    <source>
        <strain evidence="2 3">Georgia GA2</strain>
    </source>
</reference>
<dbReference type="Proteomes" id="UP000007266">
    <property type="component" value="Unassembled WGS sequence"/>
</dbReference>
<evidence type="ECO:0000313" key="2">
    <source>
        <dbReference type="EMBL" id="EFA11898.2"/>
    </source>
</evidence>
<feature type="region of interest" description="Disordered" evidence="1">
    <location>
        <begin position="872"/>
        <end position="892"/>
    </location>
</feature>
<dbReference type="AlphaFoldDB" id="D7EL69"/>
<keyword evidence="3" id="KW-1185">Reference proteome</keyword>